<accession>A0ABZ2KLY0</accession>
<dbReference type="Proteomes" id="UP001379533">
    <property type="component" value="Chromosome"/>
</dbReference>
<dbReference type="RefSeq" id="WP_394848590.1">
    <property type="nucleotide sequence ID" value="NZ_CP089982.1"/>
</dbReference>
<feature type="region of interest" description="Disordered" evidence="1">
    <location>
        <begin position="1"/>
        <end position="31"/>
    </location>
</feature>
<sequence>MTNAHVGSSALVETSPTAPKPKPTAAPSLPIPSKRVSAMTAALTRTYRPPTAVPPMLPTGVPLLQWQDVPTSTLQAFAPGDTAIPISQYVMLTVMRWARGQGYPGAIPTWELGDGAWGVIVFENNVDLTAVTIPISALPSFNSADIAGWAQLVMTWAQEQGYQAGIPTFEFDSTQMIVTALVFGKAYPGISFYDAPNAELFASLGQPRMLCDLTDPAVWANAAMRVAMNQGYGAGWPTWQWTTSRGLIGFSVRGYSTLPQANAASVDKVLRILKETGTTIDNATSTALSIFGGVWSTFSQQPISDPGLEILTDCLFGAFVAAVNMIPVVGGAIASLIGTAVTVAQQAAASSGNGNTPTLLQYESMILAASQATKLYVSQVHDNLLNARKNHDTLEQVWAAPYASPVTGQTMQLGMLALAPNDVANGMTYWTQLETQIIATLTLNLEVAMTSQLYVIERRTYQNAPALKQWWFGSIAEVTAPNGKIAQYIASGSDELSVWFTDFASYPGHARGEYVTATEYWLQAVGNSIIPGYPPAALCYALFSSDGFGNTTGYTGTVPKSSLYSWLMSTNEIGAGNETQAWTYFGSNGNIVEAVVSDNGGAINIVAGSTDAYGRVTLNTSNPYVQEFDVDSGFEQLVIVNGLTYF</sequence>
<proteinExistence type="predicted"/>
<dbReference type="EMBL" id="CP089982">
    <property type="protein sequence ID" value="WXA97974.1"/>
    <property type="molecule type" value="Genomic_DNA"/>
</dbReference>
<evidence type="ECO:0000256" key="1">
    <source>
        <dbReference type="SAM" id="MobiDB-lite"/>
    </source>
</evidence>
<reference evidence="2 3" key="1">
    <citation type="submission" date="2021-12" db="EMBL/GenBank/DDBJ databases">
        <title>Discovery of the Pendulisporaceae a myxobacterial family with distinct sporulation behavior and unique specialized metabolism.</title>
        <authorList>
            <person name="Garcia R."/>
            <person name="Popoff A."/>
            <person name="Bader C.D."/>
            <person name="Loehr J."/>
            <person name="Walesch S."/>
            <person name="Walt C."/>
            <person name="Boldt J."/>
            <person name="Bunk B."/>
            <person name="Haeckl F.J.F.P.J."/>
            <person name="Gunesch A.P."/>
            <person name="Birkelbach J."/>
            <person name="Nuebel U."/>
            <person name="Pietschmann T."/>
            <person name="Bach T."/>
            <person name="Mueller R."/>
        </authorList>
    </citation>
    <scope>NUCLEOTIDE SEQUENCE [LARGE SCALE GENOMIC DNA]</scope>
    <source>
        <strain evidence="2 3">MSr12523</strain>
    </source>
</reference>
<gene>
    <name evidence="2" type="ORF">LZC95_14165</name>
</gene>
<name>A0ABZ2KLY0_9BACT</name>
<evidence type="ECO:0000313" key="3">
    <source>
        <dbReference type="Proteomes" id="UP001379533"/>
    </source>
</evidence>
<organism evidence="2 3">
    <name type="scientific">Pendulispora brunnea</name>
    <dbReference type="NCBI Taxonomy" id="2905690"/>
    <lineage>
        <taxon>Bacteria</taxon>
        <taxon>Pseudomonadati</taxon>
        <taxon>Myxococcota</taxon>
        <taxon>Myxococcia</taxon>
        <taxon>Myxococcales</taxon>
        <taxon>Sorangiineae</taxon>
        <taxon>Pendulisporaceae</taxon>
        <taxon>Pendulispora</taxon>
    </lineage>
</organism>
<keyword evidence="3" id="KW-1185">Reference proteome</keyword>
<evidence type="ECO:0000313" key="2">
    <source>
        <dbReference type="EMBL" id="WXA97974.1"/>
    </source>
</evidence>
<protein>
    <submittedName>
        <fullName evidence="2">Uncharacterized protein</fullName>
    </submittedName>
</protein>